<dbReference type="AlphaFoldDB" id="A0A6B0U4K8"/>
<name>A0A6B0U4K8_IXORI</name>
<evidence type="ECO:0000313" key="1">
    <source>
        <dbReference type="EMBL" id="MXU87462.1"/>
    </source>
</evidence>
<proteinExistence type="predicted"/>
<sequence>MFSYGDRMLLFMAHTQAIVTLTVPFRYRGWRPLLYFTGNVSVTSRHRKSPCRLHRLSGHLHLTVGISEGILLGSLSTSLVNVHDDLSPMNWDCGWA</sequence>
<organism evidence="1">
    <name type="scientific">Ixodes ricinus</name>
    <name type="common">Common tick</name>
    <name type="synonym">Acarus ricinus</name>
    <dbReference type="NCBI Taxonomy" id="34613"/>
    <lineage>
        <taxon>Eukaryota</taxon>
        <taxon>Metazoa</taxon>
        <taxon>Ecdysozoa</taxon>
        <taxon>Arthropoda</taxon>
        <taxon>Chelicerata</taxon>
        <taxon>Arachnida</taxon>
        <taxon>Acari</taxon>
        <taxon>Parasitiformes</taxon>
        <taxon>Ixodida</taxon>
        <taxon>Ixodoidea</taxon>
        <taxon>Ixodidae</taxon>
        <taxon>Ixodinae</taxon>
        <taxon>Ixodes</taxon>
    </lineage>
</organism>
<accession>A0A6B0U4K8</accession>
<reference evidence="1" key="1">
    <citation type="submission" date="2019-12" db="EMBL/GenBank/DDBJ databases">
        <title>An insight into the sialome of adult female Ixodes ricinus ticks feeding for 6 days.</title>
        <authorList>
            <person name="Perner J."/>
            <person name="Ribeiro J.M.C."/>
        </authorList>
    </citation>
    <scope>NUCLEOTIDE SEQUENCE</scope>
    <source>
        <strain evidence="1">Semi-engorged</strain>
        <tissue evidence="1">Salivary glands</tissue>
    </source>
</reference>
<dbReference type="EMBL" id="GIFC01005379">
    <property type="protein sequence ID" value="MXU87462.1"/>
    <property type="molecule type" value="Transcribed_RNA"/>
</dbReference>
<protein>
    <submittedName>
        <fullName evidence="1">Uncharacterized protein</fullName>
    </submittedName>
</protein>